<evidence type="ECO:0000313" key="2">
    <source>
        <dbReference type="Proteomes" id="UP000215145"/>
    </source>
</evidence>
<dbReference type="Gene3D" id="1.25.10.10">
    <property type="entry name" value="Leucine-rich Repeat Variant"/>
    <property type="match status" value="1"/>
</dbReference>
<comment type="caution">
    <text evidence="1">The sequence shown here is derived from an EMBL/GenBank/DDBJ whole genome shotgun (WGS) entry which is preliminary data.</text>
</comment>
<dbReference type="InterPro" id="IPR016024">
    <property type="entry name" value="ARM-type_fold"/>
</dbReference>
<name>A0A229NUJ5_9BACL</name>
<keyword evidence="2" id="KW-1185">Reference proteome</keyword>
<organism evidence="1 2">
    <name type="scientific">Paenibacillus herberti</name>
    <dbReference type="NCBI Taxonomy" id="1619309"/>
    <lineage>
        <taxon>Bacteria</taxon>
        <taxon>Bacillati</taxon>
        <taxon>Bacillota</taxon>
        <taxon>Bacilli</taxon>
        <taxon>Bacillales</taxon>
        <taxon>Paenibacillaceae</taxon>
        <taxon>Paenibacillus</taxon>
    </lineage>
</organism>
<dbReference type="Proteomes" id="UP000215145">
    <property type="component" value="Unassembled WGS sequence"/>
</dbReference>
<evidence type="ECO:0008006" key="3">
    <source>
        <dbReference type="Google" id="ProtNLM"/>
    </source>
</evidence>
<dbReference type="Pfam" id="PF13646">
    <property type="entry name" value="HEAT_2"/>
    <property type="match status" value="1"/>
</dbReference>
<dbReference type="RefSeq" id="WP_089526101.1">
    <property type="nucleotide sequence ID" value="NZ_NMUQ01000003.1"/>
</dbReference>
<dbReference type="InterPro" id="IPR011989">
    <property type="entry name" value="ARM-like"/>
</dbReference>
<reference evidence="1 2" key="1">
    <citation type="submission" date="2017-07" db="EMBL/GenBank/DDBJ databases">
        <title>Paenibacillus herberti R33 genome sequencing and assembly.</title>
        <authorList>
            <person name="Su W."/>
        </authorList>
    </citation>
    <scope>NUCLEOTIDE SEQUENCE [LARGE SCALE GENOMIC DNA]</scope>
    <source>
        <strain evidence="1 2">R33</strain>
    </source>
</reference>
<protein>
    <recommendedName>
        <fullName evidence="3">HEAT repeat domain-containing protein</fullName>
    </recommendedName>
</protein>
<dbReference type="AlphaFoldDB" id="A0A229NUJ5"/>
<dbReference type="OrthoDB" id="2663371at2"/>
<dbReference type="SUPFAM" id="SSF48371">
    <property type="entry name" value="ARM repeat"/>
    <property type="match status" value="1"/>
</dbReference>
<proteinExistence type="predicted"/>
<sequence>MDSNELVNKQITDLASNNEQTAFAAIKELKRTGKEAVPSLIHALGEPGSLRTMAVVVLGELGQDAAEAVPALAELLLEDHEETQMATALTLFRIGASSLPPLFSLVQRQESGTAFWASWAIVMIDPKQASPGMIEVLNKERESSTSRIKPFAAEEALGKAIAAELEKQGELE</sequence>
<evidence type="ECO:0000313" key="1">
    <source>
        <dbReference type="EMBL" id="OXM13395.1"/>
    </source>
</evidence>
<accession>A0A229NUJ5</accession>
<gene>
    <name evidence="1" type="ORF">CGZ75_20245</name>
</gene>
<dbReference type="EMBL" id="NMUQ01000003">
    <property type="protein sequence ID" value="OXM13395.1"/>
    <property type="molecule type" value="Genomic_DNA"/>
</dbReference>